<evidence type="ECO:0000256" key="1">
    <source>
        <dbReference type="SAM" id="SignalP"/>
    </source>
</evidence>
<keyword evidence="1" id="KW-0732">Signal</keyword>
<sequence length="72" mass="7610">MKKIVTGLLMGAIATGTMVAMAPAAQAAQYANLKDCQAAAKRKVDERISQGDINVPNYTCKRDGNGWRVAVG</sequence>
<evidence type="ECO:0000313" key="3">
    <source>
        <dbReference type="Proteomes" id="UP001621418"/>
    </source>
</evidence>
<keyword evidence="3" id="KW-1185">Reference proteome</keyword>
<name>A0ABZ1N8W1_9NOCA</name>
<evidence type="ECO:0008006" key="4">
    <source>
        <dbReference type="Google" id="ProtNLM"/>
    </source>
</evidence>
<dbReference type="EMBL" id="CP109527">
    <property type="protein sequence ID" value="WTY36212.1"/>
    <property type="molecule type" value="Genomic_DNA"/>
</dbReference>
<evidence type="ECO:0000313" key="2">
    <source>
        <dbReference type="EMBL" id="WTY36212.1"/>
    </source>
</evidence>
<feature type="chain" id="PRO_5045467251" description="Secreted protein" evidence="1">
    <location>
        <begin position="28"/>
        <end position="72"/>
    </location>
</feature>
<dbReference type="GeneID" id="91379233"/>
<dbReference type="RefSeq" id="WP_328657189.1">
    <property type="nucleotide sequence ID" value="NZ_CP108014.1"/>
</dbReference>
<dbReference type="Proteomes" id="UP001621418">
    <property type="component" value="Chromosome"/>
</dbReference>
<feature type="signal peptide" evidence="1">
    <location>
        <begin position="1"/>
        <end position="27"/>
    </location>
</feature>
<organism evidence="2 3">
    <name type="scientific">Nocardia salmonicida</name>
    <dbReference type="NCBI Taxonomy" id="53431"/>
    <lineage>
        <taxon>Bacteria</taxon>
        <taxon>Bacillati</taxon>
        <taxon>Actinomycetota</taxon>
        <taxon>Actinomycetes</taxon>
        <taxon>Mycobacteriales</taxon>
        <taxon>Nocardiaceae</taxon>
        <taxon>Nocardia</taxon>
    </lineage>
</organism>
<reference evidence="2 3" key="1">
    <citation type="submission" date="2022-10" db="EMBL/GenBank/DDBJ databases">
        <title>The complete genomes of actinobacterial strains from the NBC collection.</title>
        <authorList>
            <person name="Joergensen T.S."/>
            <person name="Alvarez Arevalo M."/>
            <person name="Sterndorff E.B."/>
            <person name="Faurdal D."/>
            <person name="Vuksanovic O."/>
            <person name="Mourched A.-S."/>
            <person name="Charusanti P."/>
            <person name="Shaw S."/>
            <person name="Blin K."/>
            <person name="Weber T."/>
        </authorList>
    </citation>
    <scope>NUCLEOTIDE SEQUENCE [LARGE SCALE GENOMIC DNA]</scope>
    <source>
        <strain evidence="2 3">NBC_01413</strain>
    </source>
</reference>
<protein>
    <recommendedName>
        <fullName evidence="4">Secreted protein</fullName>
    </recommendedName>
</protein>
<accession>A0ABZ1N8W1</accession>
<proteinExistence type="predicted"/>
<gene>
    <name evidence="2" type="ORF">OG308_34120</name>
</gene>